<keyword evidence="4 6" id="KW-1133">Transmembrane helix</keyword>
<reference evidence="7 8" key="1">
    <citation type="submission" date="2023-07" db="EMBL/GenBank/DDBJ databases">
        <title>Genomic Encyclopedia of Type Strains, Phase IV (KMG-IV): sequencing the most valuable type-strain genomes for metagenomic binning, comparative biology and taxonomic classification.</title>
        <authorList>
            <person name="Goeker M."/>
        </authorList>
    </citation>
    <scope>NUCLEOTIDE SEQUENCE [LARGE SCALE GENOMIC DNA]</scope>
    <source>
        <strain evidence="7 8">DSM 5896</strain>
    </source>
</reference>
<evidence type="ECO:0000256" key="3">
    <source>
        <dbReference type="ARBA" id="ARBA00022692"/>
    </source>
</evidence>
<feature type="transmembrane region" description="Helical" evidence="6">
    <location>
        <begin position="381"/>
        <end position="404"/>
    </location>
</feature>
<feature type="transmembrane region" description="Helical" evidence="6">
    <location>
        <begin position="143"/>
        <end position="164"/>
    </location>
</feature>
<dbReference type="Pfam" id="PF13440">
    <property type="entry name" value="Polysacc_synt_3"/>
    <property type="match status" value="1"/>
</dbReference>
<dbReference type="PANTHER" id="PTHR30250">
    <property type="entry name" value="PST FAMILY PREDICTED COLANIC ACID TRANSPORTER"/>
    <property type="match status" value="1"/>
</dbReference>
<organism evidence="7 8">
    <name type="scientific">Labrys monachus</name>
    <dbReference type="NCBI Taxonomy" id="217067"/>
    <lineage>
        <taxon>Bacteria</taxon>
        <taxon>Pseudomonadati</taxon>
        <taxon>Pseudomonadota</taxon>
        <taxon>Alphaproteobacteria</taxon>
        <taxon>Hyphomicrobiales</taxon>
        <taxon>Xanthobacteraceae</taxon>
        <taxon>Labrys</taxon>
    </lineage>
</organism>
<accession>A0ABU0FAI6</accession>
<proteinExistence type="predicted"/>
<protein>
    <submittedName>
        <fullName evidence="7">O-antigen/teichoic acid export membrane protein</fullName>
    </submittedName>
</protein>
<evidence type="ECO:0000256" key="4">
    <source>
        <dbReference type="ARBA" id="ARBA00022989"/>
    </source>
</evidence>
<comment type="subcellular location">
    <subcellularLocation>
        <location evidence="1">Cell membrane</location>
        <topology evidence="1">Multi-pass membrane protein</topology>
    </subcellularLocation>
</comment>
<dbReference type="RefSeq" id="WP_307423755.1">
    <property type="nucleotide sequence ID" value="NZ_JAUSVK010000001.1"/>
</dbReference>
<gene>
    <name evidence="7" type="ORF">J3R73_001233</name>
</gene>
<keyword evidence="3 6" id="KW-0812">Transmembrane</keyword>
<evidence type="ECO:0000256" key="6">
    <source>
        <dbReference type="SAM" id="Phobius"/>
    </source>
</evidence>
<keyword evidence="2" id="KW-1003">Cell membrane</keyword>
<evidence type="ECO:0000256" key="2">
    <source>
        <dbReference type="ARBA" id="ARBA00022475"/>
    </source>
</evidence>
<dbReference type="Proteomes" id="UP001237448">
    <property type="component" value="Unassembled WGS sequence"/>
</dbReference>
<feature type="transmembrane region" description="Helical" evidence="6">
    <location>
        <begin position="410"/>
        <end position="429"/>
    </location>
</feature>
<dbReference type="EMBL" id="JAUSVK010000001">
    <property type="protein sequence ID" value="MDQ0391441.1"/>
    <property type="molecule type" value="Genomic_DNA"/>
</dbReference>
<sequence length="521" mass="54399">MTATTEFVPEKAKPGRLARNSALGAVAGMSTSLSSFLCGIIVARALGVAGTGTVAYIIWIVVTLAPVVDIGMQASIGRYTPEFRGRGEHALAETLSGYLYRVLLCSVGVAVAIVALVASFPALTQWVGIQDGGVTPLGGERTLLALMAVYIAMQVLGTYSYAYLRGSQAFGTVARFATLSLGVQLASVAVGSLVAGVTGALVGYIAGQLMPGLASLRFIGRRGEIDPDLRQRIRRYATFAWAANVANAFVWSRIEIFFLARSWGPHAVGIFTVAMALSSFATQGPIMLTTGVLAHFSEQHGRGELDAMKEACATGTRLLALLIFPSCLGMVAIMPVLLPLLYGHAFTEAVPAGIILVSAAAITASTVISTNLLYAMERSDFIFATSLFGGVLAVLAGFFLVPVFGILGAAAGRAFIQLTMVAIGCWFVVRRLKCPLPFAALGRLFAASALSSLCAGICVAAIGGPLSLFVAIPVAAAVYVVGLKYLRPLPPDDLVILRGVAGMLPSAMRRPARAVIAYVEA</sequence>
<keyword evidence="8" id="KW-1185">Reference proteome</keyword>
<dbReference type="InterPro" id="IPR050833">
    <property type="entry name" value="Poly_Biosynth_Transport"/>
</dbReference>
<keyword evidence="5 6" id="KW-0472">Membrane</keyword>
<feature type="transmembrane region" description="Helical" evidence="6">
    <location>
        <begin position="468"/>
        <end position="486"/>
    </location>
</feature>
<feature type="transmembrane region" description="Helical" evidence="6">
    <location>
        <begin position="441"/>
        <end position="462"/>
    </location>
</feature>
<name>A0ABU0FAI6_9HYPH</name>
<feature type="transmembrane region" description="Helical" evidence="6">
    <location>
        <begin position="266"/>
        <end position="297"/>
    </location>
</feature>
<comment type="caution">
    <text evidence="7">The sequence shown here is derived from an EMBL/GenBank/DDBJ whole genome shotgun (WGS) entry which is preliminary data.</text>
</comment>
<evidence type="ECO:0000256" key="5">
    <source>
        <dbReference type="ARBA" id="ARBA00023136"/>
    </source>
</evidence>
<feature type="transmembrane region" description="Helical" evidence="6">
    <location>
        <begin position="98"/>
        <end position="123"/>
    </location>
</feature>
<dbReference type="PANTHER" id="PTHR30250:SF11">
    <property type="entry name" value="O-ANTIGEN TRANSPORTER-RELATED"/>
    <property type="match status" value="1"/>
</dbReference>
<feature type="transmembrane region" description="Helical" evidence="6">
    <location>
        <begin position="354"/>
        <end position="374"/>
    </location>
</feature>
<evidence type="ECO:0000313" key="8">
    <source>
        <dbReference type="Proteomes" id="UP001237448"/>
    </source>
</evidence>
<evidence type="ECO:0000313" key="7">
    <source>
        <dbReference type="EMBL" id="MDQ0391441.1"/>
    </source>
</evidence>
<feature type="transmembrane region" description="Helical" evidence="6">
    <location>
        <begin position="21"/>
        <end position="42"/>
    </location>
</feature>
<evidence type="ECO:0000256" key="1">
    <source>
        <dbReference type="ARBA" id="ARBA00004651"/>
    </source>
</evidence>
<feature type="transmembrane region" description="Helical" evidence="6">
    <location>
        <begin position="54"/>
        <end position="77"/>
    </location>
</feature>
<feature type="transmembrane region" description="Helical" evidence="6">
    <location>
        <begin position="318"/>
        <end position="342"/>
    </location>
</feature>